<gene>
    <name evidence="1" type="ORF">FH603_2266</name>
</gene>
<dbReference type="EMBL" id="VFIA01000011">
    <property type="protein sequence ID" value="MBC3791758.1"/>
    <property type="molecule type" value="Genomic_DNA"/>
</dbReference>
<sequence>MLHVTVLIPTLMQAVVMARWRVIYRHRAAATHGQHKHDKTGDK</sequence>
<proteinExistence type="predicted"/>
<name>A0ABR6W6I0_9BACT</name>
<accession>A0ABR6W6I0</accession>
<reference evidence="1 2" key="1">
    <citation type="submission" date="2019-06" db="EMBL/GenBank/DDBJ databases">
        <title>Spirosoma utsteinense sp. nov. isolated from Antarctic ice-free soils.</title>
        <authorList>
            <person name="Tahon G."/>
        </authorList>
    </citation>
    <scope>NUCLEOTIDE SEQUENCE [LARGE SCALE GENOMIC DNA]</scope>
    <source>
        <strain evidence="1 2">LMG 31447</strain>
    </source>
</reference>
<evidence type="ECO:0000313" key="2">
    <source>
        <dbReference type="Proteomes" id="UP000700732"/>
    </source>
</evidence>
<evidence type="ECO:0000313" key="1">
    <source>
        <dbReference type="EMBL" id="MBC3791758.1"/>
    </source>
</evidence>
<dbReference type="RefSeq" id="WP_262891260.1">
    <property type="nucleotide sequence ID" value="NZ_VFIA01000011.1"/>
</dbReference>
<organism evidence="1 2">
    <name type="scientific">Spirosoma utsteinense</name>
    <dbReference type="NCBI Taxonomy" id="2585773"/>
    <lineage>
        <taxon>Bacteria</taxon>
        <taxon>Pseudomonadati</taxon>
        <taxon>Bacteroidota</taxon>
        <taxon>Cytophagia</taxon>
        <taxon>Cytophagales</taxon>
        <taxon>Cytophagaceae</taxon>
        <taxon>Spirosoma</taxon>
    </lineage>
</organism>
<protein>
    <submittedName>
        <fullName evidence="1">Uncharacterized protein</fullName>
    </submittedName>
</protein>
<dbReference type="Proteomes" id="UP000700732">
    <property type="component" value="Unassembled WGS sequence"/>
</dbReference>
<keyword evidence="2" id="KW-1185">Reference proteome</keyword>
<comment type="caution">
    <text evidence="1">The sequence shown here is derived from an EMBL/GenBank/DDBJ whole genome shotgun (WGS) entry which is preliminary data.</text>
</comment>